<organism evidence="4 5">
    <name type="scientific">Phytophthora rubi</name>
    <dbReference type="NCBI Taxonomy" id="129364"/>
    <lineage>
        <taxon>Eukaryota</taxon>
        <taxon>Sar</taxon>
        <taxon>Stramenopiles</taxon>
        <taxon>Oomycota</taxon>
        <taxon>Peronosporomycetes</taxon>
        <taxon>Peronosporales</taxon>
        <taxon>Peronosporaceae</taxon>
        <taxon>Phytophthora</taxon>
    </lineage>
</organism>
<evidence type="ECO:0000259" key="3">
    <source>
        <dbReference type="Pfam" id="PF17921"/>
    </source>
</evidence>
<feature type="domain" description="Integrase zinc-binding" evidence="3">
    <location>
        <begin position="292"/>
        <end position="346"/>
    </location>
</feature>
<dbReference type="Pfam" id="PF13456">
    <property type="entry name" value="RVT_3"/>
    <property type="match status" value="1"/>
</dbReference>
<dbReference type="SUPFAM" id="SSF53098">
    <property type="entry name" value="Ribonuclease H-like"/>
    <property type="match status" value="1"/>
</dbReference>
<dbReference type="Pfam" id="PF17921">
    <property type="entry name" value="Integrase_H2C2"/>
    <property type="match status" value="1"/>
</dbReference>
<dbReference type="Proteomes" id="UP000429607">
    <property type="component" value="Unassembled WGS sequence"/>
</dbReference>
<dbReference type="InterPro" id="IPR050951">
    <property type="entry name" value="Retrovirus_Pol_polyprotein"/>
</dbReference>
<dbReference type="InterPro" id="IPR012337">
    <property type="entry name" value="RNaseH-like_sf"/>
</dbReference>
<evidence type="ECO:0000259" key="2">
    <source>
        <dbReference type="Pfam" id="PF13456"/>
    </source>
</evidence>
<evidence type="ECO:0000313" key="4">
    <source>
        <dbReference type="EMBL" id="KAE8956077.1"/>
    </source>
</evidence>
<dbReference type="AlphaFoldDB" id="A0A6A3GHZ9"/>
<dbReference type="InterPro" id="IPR002156">
    <property type="entry name" value="RNaseH_domain"/>
</dbReference>
<dbReference type="Gene3D" id="1.10.340.70">
    <property type="match status" value="1"/>
</dbReference>
<reference evidence="4 5" key="1">
    <citation type="submission" date="2018-09" db="EMBL/GenBank/DDBJ databases">
        <title>Genomic investigation of the strawberry pathogen Phytophthora fragariae indicates pathogenicity is determined by transcriptional variation in three key races.</title>
        <authorList>
            <person name="Adams T.M."/>
            <person name="Armitage A.D."/>
            <person name="Sobczyk M.K."/>
            <person name="Bates H.J."/>
            <person name="Dunwell J.M."/>
            <person name="Nellist C.F."/>
            <person name="Harrison R.J."/>
        </authorList>
    </citation>
    <scope>NUCLEOTIDE SEQUENCE [LARGE SCALE GENOMIC DNA]</scope>
    <source>
        <strain evidence="4 5">SCRP249</strain>
    </source>
</reference>
<feature type="non-terminal residue" evidence="4">
    <location>
        <position position="347"/>
    </location>
</feature>
<dbReference type="GO" id="GO:0003676">
    <property type="term" value="F:nucleic acid binding"/>
    <property type="evidence" value="ECO:0007669"/>
    <property type="project" value="InterPro"/>
</dbReference>
<feature type="domain" description="RNase H type-1" evidence="2">
    <location>
        <begin position="1"/>
        <end position="83"/>
    </location>
</feature>
<dbReference type="PANTHER" id="PTHR37984:SF5">
    <property type="entry name" value="PROTEIN NYNRIN-LIKE"/>
    <property type="match status" value="1"/>
</dbReference>
<evidence type="ECO:0000256" key="1">
    <source>
        <dbReference type="SAM" id="MobiDB-lite"/>
    </source>
</evidence>
<protein>
    <submittedName>
        <fullName evidence="4">Uncharacterized protein</fullName>
    </submittedName>
</protein>
<dbReference type="FunFam" id="1.10.340.70:FF:000001">
    <property type="entry name" value="Retrovirus-related Pol polyprotein from transposon gypsy-like Protein"/>
    <property type="match status" value="1"/>
</dbReference>
<dbReference type="InterPro" id="IPR036397">
    <property type="entry name" value="RNaseH_sf"/>
</dbReference>
<dbReference type="Gene3D" id="3.30.420.10">
    <property type="entry name" value="Ribonuclease H-like superfamily/Ribonuclease H"/>
    <property type="match status" value="1"/>
</dbReference>
<name>A0A6A3GHZ9_9STRA</name>
<sequence length="347" mass="39092">MAEYMGMTNGVLAALEHGAEDLVIVGDSRLAIQQSLGVIACRKESLMTQLSRHKEITAKLKSVKYLHVLREYNAAADSLATEALESKVSKVVLSEDRKKELKNLNRIQEMLYVAKSEEAEVQNLDRGVSIQILDGTESPRPKTYADFIHDEPCRIMAMTRSQAKTTKKQVRFAKEPQKQDATDITTSAETEMLPEQIRAPPAAPGADDIDPVEVQSERRRRIATAQGEELRWSDLKAVLQGEVEKLGYKAARNAWKLADKFVLSEDGVLYYIGASRRRSGEQQEEVKLRLVVPTTMIQEVLQNCHDSLEGGHQGVVRTYQRVKRDYYWLGLYADVERHVKSCPDCST</sequence>
<dbReference type="GO" id="GO:0004523">
    <property type="term" value="F:RNA-DNA hybrid ribonuclease activity"/>
    <property type="evidence" value="ECO:0007669"/>
    <property type="project" value="InterPro"/>
</dbReference>
<dbReference type="InterPro" id="IPR041588">
    <property type="entry name" value="Integrase_H2C2"/>
</dbReference>
<evidence type="ECO:0000313" key="5">
    <source>
        <dbReference type="Proteomes" id="UP000429607"/>
    </source>
</evidence>
<accession>A0A6A3GHZ9</accession>
<feature type="region of interest" description="Disordered" evidence="1">
    <location>
        <begin position="166"/>
        <end position="209"/>
    </location>
</feature>
<gene>
    <name evidence="4" type="ORF">PR001_g31862</name>
</gene>
<proteinExistence type="predicted"/>
<dbReference type="PANTHER" id="PTHR37984">
    <property type="entry name" value="PROTEIN CBG26694"/>
    <property type="match status" value="1"/>
</dbReference>
<feature type="compositionally biased region" description="Basic and acidic residues" evidence="1">
    <location>
        <begin position="172"/>
        <end position="181"/>
    </location>
</feature>
<comment type="caution">
    <text evidence="4">The sequence shown here is derived from an EMBL/GenBank/DDBJ whole genome shotgun (WGS) entry which is preliminary data.</text>
</comment>
<dbReference type="EMBL" id="QXFV01008795">
    <property type="protein sequence ID" value="KAE8956077.1"/>
    <property type="molecule type" value="Genomic_DNA"/>
</dbReference>